<organism evidence="2 3">
    <name type="scientific">Diatraea saccharalis</name>
    <name type="common">sugarcane borer</name>
    <dbReference type="NCBI Taxonomy" id="40085"/>
    <lineage>
        <taxon>Eukaryota</taxon>
        <taxon>Metazoa</taxon>
        <taxon>Ecdysozoa</taxon>
        <taxon>Arthropoda</taxon>
        <taxon>Hexapoda</taxon>
        <taxon>Insecta</taxon>
        <taxon>Pterygota</taxon>
        <taxon>Neoptera</taxon>
        <taxon>Endopterygota</taxon>
        <taxon>Lepidoptera</taxon>
        <taxon>Glossata</taxon>
        <taxon>Ditrysia</taxon>
        <taxon>Pyraloidea</taxon>
        <taxon>Crambidae</taxon>
        <taxon>Crambinae</taxon>
        <taxon>Diatraea</taxon>
    </lineage>
</organism>
<reference evidence="2" key="1">
    <citation type="submission" date="2021-12" db="EMBL/GenBank/DDBJ databases">
        <authorList>
            <person name="King R."/>
        </authorList>
    </citation>
    <scope>NUCLEOTIDE SEQUENCE</scope>
</reference>
<evidence type="ECO:0000313" key="3">
    <source>
        <dbReference type="Proteomes" id="UP001153714"/>
    </source>
</evidence>
<dbReference type="OrthoDB" id="3066195at2759"/>
<reference evidence="2" key="2">
    <citation type="submission" date="2022-10" db="EMBL/GenBank/DDBJ databases">
        <authorList>
            <consortium name="ENA_rothamsted_submissions"/>
            <consortium name="culmorum"/>
            <person name="King R."/>
        </authorList>
    </citation>
    <scope>NUCLEOTIDE SEQUENCE</scope>
</reference>
<keyword evidence="3" id="KW-1185">Reference proteome</keyword>
<protein>
    <submittedName>
        <fullName evidence="2">Uncharacterized protein</fullName>
    </submittedName>
</protein>
<proteinExistence type="predicted"/>
<dbReference type="EMBL" id="OU893336">
    <property type="protein sequence ID" value="CAG9792703.1"/>
    <property type="molecule type" value="Genomic_DNA"/>
</dbReference>
<name>A0A9N9RA33_9NEOP</name>
<sequence length="128" mass="14479">MYRTGGGPSNAPEFTDVEAKVMSICSNIKGLDARHDSDTIKSVPISISDMFGCDTVTSKLDELSSARLELLQIQMETARKEQQHQEEEHKLKMQHQANDEKRKQEIHALLLQKLNYAPLSDDTICKHL</sequence>
<evidence type="ECO:0000313" key="2">
    <source>
        <dbReference type="EMBL" id="CAG9792703.1"/>
    </source>
</evidence>
<feature type="region of interest" description="Disordered" evidence="1">
    <location>
        <begin position="78"/>
        <end position="99"/>
    </location>
</feature>
<dbReference type="Proteomes" id="UP001153714">
    <property type="component" value="Chromosome 5"/>
</dbReference>
<gene>
    <name evidence="2" type="ORF">DIATSA_LOCUS10213</name>
</gene>
<accession>A0A9N9RA33</accession>
<evidence type="ECO:0000256" key="1">
    <source>
        <dbReference type="SAM" id="MobiDB-lite"/>
    </source>
</evidence>
<dbReference type="AlphaFoldDB" id="A0A9N9RA33"/>